<sequence length="157" mass="16576">MLTIIDDGKPAPAPVFQARIPVRWGDLDADGHVNNTVFLRYVEEARMQWAQALSLAASAPGLTPVVANLACEYLAPLHYPATVIVSIACAHAGNSSLQLLFSLHVPADAADLAPALHARARITWVWLDAGTGRPHAMPESLRAACRAAAPSPPSSAD</sequence>
<gene>
    <name evidence="1" type="ORF">ANK1_0256</name>
    <name evidence="2" type="ORF">ANK2_0256</name>
</gene>
<evidence type="ECO:0000313" key="1">
    <source>
        <dbReference type="EMBL" id="VFR27795.1"/>
    </source>
</evidence>
<dbReference type="InterPro" id="IPR050563">
    <property type="entry name" value="4-hydroxybenzoyl-CoA_TE"/>
</dbReference>
<name>A0A484PQT8_9ZZZZ</name>
<organism evidence="1">
    <name type="scientific">plant metagenome</name>
    <dbReference type="NCBI Taxonomy" id="1297885"/>
    <lineage>
        <taxon>unclassified sequences</taxon>
        <taxon>metagenomes</taxon>
        <taxon>organismal metagenomes</taxon>
    </lineage>
</organism>
<dbReference type="Pfam" id="PF13279">
    <property type="entry name" value="4HBT_2"/>
    <property type="match status" value="1"/>
</dbReference>
<proteinExistence type="predicted"/>
<dbReference type="GO" id="GO:0047617">
    <property type="term" value="F:fatty acyl-CoA hydrolase activity"/>
    <property type="evidence" value="ECO:0007669"/>
    <property type="project" value="TreeGrafter"/>
</dbReference>
<evidence type="ECO:0000313" key="2">
    <source>
        <dbReference type="EMBL" id="VFR66420.1"/>
    </source>
</evidence>
<protein>
    <submittedName>
        <fullName evidence="1">4-hydroxybenzoyl-CoA thioesterase</fullName>
    </submittedName>
</protein>
<dbReference type="CDD" id="cd00586">
    <property type="entry name" value="4HBT"/>
    <property type="match status" value="1"/>
</dbReference>
<dbReference type="Gene3D" id="3.10.129.10">
    <property type="entry name" value="Hotdog Thioesterase"/>
    <property type="match status" value="1"/>
</dbReference>
<dbReference type="EMBL" id="CAADIA010000005">
    <property type="protein sequence ID" value="VFR27795.1"/>
    <property type="molecule type" value="Genomic_DNA"/>
</dbReference>
<reference evidence="1" key="1">
    <citation type="submission" date="2019-03" db="EMBL/GenBank/DDBJ databases">
        <authorList>
            <person name="Danneels B."/>
        </authorList>
    </citation>
    <scope>NUCLEOTIDE SEQUENCE</scope>
</reference>
<accession>A0A484PQT8</accession>
<dbReference type="PANTHER" id="PTHR31793">
    <property type="entry name" value="4-HYDROXYBENZOYL-COA THIOESTERASE FAMILY MEMBER"/>
    <property type="match status" value="1"/>
</dbReference>
<dbReference type="PANTHER" id="PTHR31793:SF24">
    <property type="entry name" value="LONG-CHAIN ACYL-COA THIOESTERASE FADM"/>
    <property type="match status" value="1"/>
</dbReference>
<dbReference type="EMBL" id="CAADIF010000007">
    <property type="protein sequence ID" value="VFR66420.1"/>
    <property type="molecule type" value="Genomic_DNA"/>
</dbReference>
<dbReference type="AlphaFoldDB" id="A0A484PQT8"/>
<dbReference type="InterPro" id="IPR029069">
    <property type="entry name" value="HotDog_dom_sf"/>
</dbReference>
<dbReference type="SUPFAM" id="SSF54637">
    <property type="entry name" value="Thioesterase/thiol ester dehydrase-isomerase"/>
    <property type="match status" value="1"/>
</dbReference>